<protein>
    <recommendedName>
        <fullName evidence="3">BSD domain-containing protein</fullName>
    </recommendedName>
</protein>
<feature type="coiled-coil region" evidence="1">
    <location>
        <begin position="275"/>
        <end position="316"/>
    </location>
</feature>
<dbReference type="PROSITE" id="PS50858">
    <property type="entry name" value="BSD"/>
    <property type="match status" value="1"/>
</dbReference>
<sequence>MWELLEHAVKSASASASIYATSIHEKAHTLAASVQDEASTLVQRVMSSARTGPVDEILYEELADYRAFSSSFALEKVTQEIAELRDKDAEIRELHDAVVPLELSEGEFWCRYFFRRQQSTEQKWRDQVSINDDNLEHNPEDDAPPQTHRCSTGRRMNREEHAYARLSRAADEADQCAVAQWQQKARDLHCQLQEIKQIYDVKEKKSLKEWDKQLQDLRDTYETKMDAFSSRVDAAWAAGYNEGAQEIGAIAKNVGQKTEQEMARYRTEIAQRDFRALAGERVVALTKEKADLERELQAAREQIAELGKQNESQAKKTRSAALADVTKERDLWRMRALKMKKLKDLVQNELTTLRLQRDAGSEASSTGSDMSATGTHSNDHSKLQARMNELQAQLANMLANSEARACKAYEKGVEIAKIEAEKRVKQERDIAFQEGYKTAQAEVKSEMGLLKAELGMFRAFHESAIHCADHVDENAENLLDTSLDDILLADGQALCSPTSSVSVFIDDGKNECPVPAGSKSNDDWGEW</sequence>
<feature type="coiled-coil region" evidence="1">
    <location>
        <begin position="178"/>
        <end position="227"/>
    </location>
</feature>
<reference evidence="4" key="1">
    <citation type="submission" date="2024-01" db="EMBL/GenBank/DDBJ databases">
        <authorList>
            <person name="Webb A."/>
        </authorList>
    </citation>
    <scope>NUCLEOTIDE SEQUENCE</scope>
    <source>
        <strain evidence="4">Pm1</strain>
    </source>
</reference>
<evidence type="ECO:0000313" key="4">
    <source>
        <dbReference type="EMBL" id="CAK7905569.1"/>
    </source>
</evidence>
<dbReference type="PANTHER" id="PTHR16019:SF5">
    <property type="entry name" value="BSD DOMAIN-CONTAINING PROTEIN 1"/>
    <property type="match status" value="1"/>
</dbReference>
<organism evidence="4 5">
    <name type="scientific">Peronospora matthiolae</name>
    <dbReference type="NCBI Taxonomy" id="2874970"/>
    <lineage>
        <taxon>Eukaryota</taxon>
        <taxon>Sar</taxon>
        <taxon>Stramenopiles</taxon>
        <taxon>Oomycota</taxon>
        <taxon>Peronosporomycetes</taxon>
        <taxon>Peronosporales</taxon>
        <taxon>Peronosporaceae</taxon>
        <taxon>Peronospora</taxon>
    </lineage>
</organism>
<name>A0AAV1T6X6_9STRA</name>
<dbReference type="SUPFAM" id="SSF140383">
    <property type="entry name" value="BSD domain-like"/>
    <property type="match status" value="1"/>
</dbReference>
<dbReference type="Pfam" id="PF03909">
    <property type="entry name" value="BSD"/>
    <property type="match status" value="1"/>
</dbReference>
<evidence type="ECO:0000256" key="2">
    <source>
        <dbReference type="SAM" id="MobiDB-lite"/>
    </source>
</evidence>
<feature type="domain" description="BSD" evidence="3">
    <location>
        <begin position="68"/>
        <end position="120"/>
    </location>
</feature>
<comment type="caution">
    <text evidence="4">The sequence shown here is derived from an EMBL/GenBank/DDBJ whole genome shotgun (WGS) entry which is preliminary data.</text>
</comment>
<dbReference type="Proteomes" id="UP001162060">
    <property type="component" value="Unassembled WGS sequence"/>
</dbReference>
<feature type="compositionally biased region" description="Polar residues" evidence="2">
    <location>
        <begin position="362"/>
        <end position="376"/>
    </location>
</feature>
<proteinExistence type="predicted"/>
<dbReference type="InterPro" id="IPR005607">
    <property type="entry name" value="BSD_dom"/>
</dbReference>
<evidence type="ECO:0000256" key="1">
    <source>
        <dbReference type="SAM" id="Coils"/>
    </source>
</evidence>
<dbReference type="EMBL" id="CAKLBY020000030">
    <property type="protein sequence ID" value="CAK7905569.1"/>
    <property type="molecule type" value="Genomic_DNA"/>
</dbReference>
<feature type="region of interest" description="Disordered" evidence="2">
    <location>
        <begin position="356"/>
        <end position="381"/>
    </location>
</feature>
<dbReference type="AlphaFoldDB" id="A0AAV1T6X6"/>
<dbReference type="SMART" id="SM00751">
    <property type="entry name" value="BSD"/>
    <property type="match status" value="1"/>
</dbReference>
<accession>A0AAV1T6X6</accession>
<keyword evidence="1" id="KW-0175">Coiled coil</keyword>
<dbReference type="Gene3D" id="1.10.3970.10">
    <property type="entry name" value="BSD domain"/>
    <property type="match status" value="1"/>
</dbReference>
<evidence type="ECO:0000313" key="5">
    <source>
        <dbReference type="Proteomes" id="UP001162060"/>
    </source>
</evidence>
<feature type="region of interest" description="Disordered" evidence="2">
    <location>
        <begin position="132"/>
        <end position="156"/>
    </location>
</feature>
<gene>
    <name evidence="4" type="ORF">PM001_LOCUS3130</name>
</gene>
<dbReference type="PANTHER" id="PTHR16019">
    <property type="entry name" value="SYNAPSE-ASSOCIATED PROTEIN"/>
    <property type="match status" value="1"/>
</dbReference>
<dbReference type="InterPro" id="IPR035925">
    <property type="entry name" value="BSD_dom_sf"/>
</dbReference>
<dbReference type="InterPro" id="IPR051494">
    <property type="entry name" value="BSD_domain-containing"/>
</dbReference>
<evidence type="ECO:0000259" key="3">
    <source>
        <dbReference type="PROSITE" id="PS50858"/>
    </source>
</evidence>
<dbReference type="GO" id="GO:0005737">
    <property type="term" value="C:cytoplasm"/>
    <property type="evidence" value="ECO:0007669"/>
    <property type="project" value="TreeGrafter"/>
</dbReference>